<gene>
    <name evidence="4" type="ORF">E7681_08555</name>
</gene>
<dbReference type="OrthoDB" id="9815441at2"/>
<evidence type="ECO:0000313" key="4">
    <source>
        <dbReference type="EMBL" id="THD74992.1"/>
    </source>
</evidence>
<name>A0A4V3UZ64_9RHOB</name>
<dbReference type="Pfam" id="PF00561">
    <property type="entry name" value="Abhydrolase_1"/>
    <property type="match status" value="1"/>
</dbReference>
<evidence type="ECO:0000256" key="1">
    <source>
        <dbReference type="ARBA" id="ARBA00010088"/>
    </source>
</evidence>
<comment type="similarity">
    <text evidence="1">Belongs to the peptidase S33 family.</text>
</comment>
<dbReference type="SUPFAM" id="SSF53474">
    <property type="entry name" value="alpha/beta-Hydrolases"/>
    <property type="match status" value="1"/>
</dbReference>
<evidence type="ECO:0000313" key="5">
    <source>
        <dbReference type="Proteomes" id="UP000306113"/>
    </source>
</evidence>
<dbReference type="InterPro" id="IPR050471">
    <property type="entry name" value="AB_hydrolase"/>
</dbReference>
<dbReference type="GO" id="GO:0008233">
    <property type="term" value="F:peptidase activity"/>
    <property type="evidence" value="ECO:0007669"/>
    <property type="project" value="InterPro"/>
</dbReference>
<feature type="domain" description="AB hydrolase-1" evidence="3">
    <location>
        <begin position="52"/>
        <end position="289"/>
    </location>
</feature>
<evidence type="ECO:0000259" key="3">
    <source>
        <dbReference type="Pfam" id="PF00561"/>
    </source>
</evidence>
<dbReference type="GO" id="GO:0006508">
    <property type="term" value="P:proteolysis"/>
    <property type="evidence" value="ECO:0007669"/>
    <property type="project" value="InterPro"/>
</dbReference>
<dbReference type="AlphaFoldDB" id="A0A4V3UZ64"/>
<proteinExistence type="inferred from homology"/>
<dbReference type="InterPro" id="IPR029058">
    <property type="entry name" value="AB_hydrolase_fold"/>
</dbReference>
<comment type="caution">
    <text evidence="4">The sequence shown here is derived from an EMBL/GenBank/DDBJ whole genome shotgun (WGS) entry which is preliminary data.</text>
</comment>
<dbReference type="InterPro" id="IPR000073">
    <property type="entry name" value="AB_hydrolase_1"/>
</dbReference>
<keyword evidence="2 4" id="KW-0378">Hydrolase</keyword>
<dbReference type="InterPro" id="IPR002410">
    <property type="entry name" value="Peptidase_S33"/>
</dbReference>
<dbReference type="Gene3D" id="3.40.50.1820">
    <property type="entry name" value="alpha/beta hydrolase"/>
    <property type="match status" value="1"/>
</dbReference>
<dbReference type="RefSeq" id="WP_136338848.1">
    <property type="nucleotide sequence ID" value="NZ_SSMD01000003.1"/>
</dbReference>
<accession>A0A4V3UZ64</accession>
<dbReference type="Proteomes" id="UP000306113">
    <property type="component" value="Unassembled WGS sequence"/>
</dbReference>
<dbReference type="EMBL" id="SSMD01000003">
    <property type="protein sequence ID" value="THD74992.1"/>
    <property type="molecule type" value="Genomic_DNA"/>
</dbReference>
<dbReference type="PRINTS" id="PR00111">
    <property type="entry name" value="ABHYDROLASE"/>
</dbReference>
<dbReference type="PRINTS" id="PR00793">
    <property type="entry name" value="PROAMNOPTASE"/>
</dbReference>
<protein>
    <submittedName>
        <fullName evidence="4">Alpha/beta hydrolase</fullName>
    </submittedName>
</protein>
<dbReference type="PANTHER" id="PTHR43433">
    <property type="entry name" value="HYDROLASE, ALPHA/BETA FOLD FAMILY PROTEIN"/>
    <property type="match status" value="1"/>
</dbReference>
<reference evidence="4 5" key="1">
    <citation type="submission" date="2019-04" db="EMBL/GenBank/DDBJ databases">
        <title>Draft genome sequence of Youngimonas vesicularis.</title>
        <authorList>
            <person name="Hameed A."/>
        </authorList>
    </citation>
    <scope>NUCLEOTIDE SEQUENCE [LARGE SCALE GENOMIC DNA]</scope>
    <source>
        <strain evidence="4 5">CC-AMW-E</strain>
    </source>
</reference>
<organism evidence="4 5">
    <name type="scientific">Thalassobius vesicularis</name>
    <dbReference type="NCBI Taxonomy" id="1294297"/>
    <lineage>
        <taxon>Bacteria</taxon>
        <taxon>Pseudomonadati</taxon>
        <taxon>Pseudomonadota</taxon>
        <taxon>Alphaproteobacteria</taxon>
        <taxon>Rhodobacterales</taxon>
        <taxon>Roseobacteraceae</taxon>
        <taxon>Thalassovita</taxon>
    </lineage>
</organism>
<keyword evidence="5" id="KW-1185">Reference proteome</keyword>
<sequence length="318" mass="34488">MGISVASFVALTLWKASRHEARAARDYPPEGQFLSVDGHRIHAVVLGHGPDLVLIHGASGNTRDYTHDLAHQLARRYRVIVFDRPGLGWSDRINRTGATIRQQAETLARAAAQLGAEKPIVVGQSYGGAVALAWAVHCPRNLSALVLLAAASQTWDGPLPTYYQVLSHRWIGPVAIPFLTAWVHDERVERELDSVFTPQLPPAGYNDHIGAALTLRRPALRANALQRANLNEEIRALRPLYPGIAVPVEMLHGSADMIVGLPVHSEPLARQIPGAHLTVLPGIGHMPQHVCKPQVIAAIDRAASRAGLNLASRNAILH</sequence>
<evidence type="ECO:0000256" key="2">
    <source>
        <dbReference type="ARBA" id="ARBA00022801"/>
    </source>
</evidence>
<dbReference type="PANTHER" id="PTHR43433:SF1">
    <property type="entry name" value="BLL5160 PROTEIN"/>
    <property type="match status" value="1"/>
</dbReference>